<protein>
    <recommendedName>
        <fullName evidence="12">AI-2E family transporter</fullName>
    </recommendedName>
</protein>
<evidence type="ECO:0000256" key="7">
    <source>
        <dbReference type="ARBA" id="ARBA00023136"/>
    </source>
</evidence>
<dbReference type="EMBL" id="LDTZ01000016">
    <property type="protein sequence ID" value="KNA91455.1"/>
    <property type="molecule type" value="Genomic_DNA"/>
</dbReference>
<feature type="transmembrane region" description="Helical" evidence="9">
    <location>
        <begin position="26"/>
        <end position="45"/>
    </location>
</feature>
<keyword evidence="7 9" id="KW-0472">Membrane</keyword>
<proteinExistence type="inferred from homology"/>
<dbReference type="Proteomes" id="UP000037247">
    <property type="component" value="Unassembled WGS sequence"/>
</dbReference>
<evidence type="ECO:0000256" key="8">
    <source>
        <dbReference type="SAM" id="MobiDB-lite"/>
    </source>
</evidence>
<evidence type="ECO:0000313" key="11">
    <source>
        <dbReference type="Proteomes" id="UP000037247"/>
    </source>
</evidence>
<evidence type="ECO:0000313" key="10">
    <source>
        <dbReference type="EMBL" id="KNA91455.1"/>
    </source>
</evidence>
<name>A0ABR5ICK4_9ACTN</name>
<dbReference type="PANTHER" id="PTHR21716:SF53">
    <property type="entry name" value="PERMEASE PERM-RELATED"/>
    <property type="match status" value="1"/>
</dbReference>
<feature type="transmembrane region" description="Helical" evidence="9">
    <location>
        <begin position="51"/>
        <end position="69"/>
    </location>
</feature>
<evidence type="ECO:0000256" key="1">
    <source>
        <dbReference type="ARBA" id="ARBA00004651"/>
    </source>
</evidence>
<accession>A0ABR5ICK4</accession>
<evidence type="ECO:0000256" key="6">
    <source>
        <dbReference type="ARBA" id="ARBA00022989"/>
    </source>
</evidence>
<keyword evidence="6 9" id="KW-1133">Transmembrane helix</keyword>
<keyword evidence="11" id="KW-1185">Reference proteome</keyword>
<comment type="caution">
    <text evidence="10">The sequence shown here is derived from an EMBL/GenBank/DDBJ whole genome shotgun (WGS) entry which is preliminary data.</text>
</comment>
<evidence type="ECO:0008006" key="12">
    <source>
        <dbReference type="Google" id="ProtNLM"/>
    </source>
</evidence>
<sequence length="380" mass="39519">MKEPSATSATANPGPKATLNLRRIGVASWCVLGIIALVVVAALALGAVSGILIPLVVAVIISVVLEPLVARLTRMGVPSTVAVFLALLVAILVGAGTITIVIWGVVDQWSDIYGQALLGWRSFTRWVGELDIDPRWLEDARTALESHTREVGLGALASLSSTFYGAITLLIGIFFALFFLFFALRDADRFPAFLARMTGADPAEINGVVTVTRQSVRGYFRGTALTAVLTAPIFMVPLVILGVPLAIPIFVLYFFLSFIPFVGAWITGAFVVLIALGSNGPTAALILAITFVISNGTVQSAVSSWALGSSLQLHPMAVLLATMVAGTAAGLLGMVLGAPLLAATVKSVEVIRTHRSAAGDVDSGEPDADGDVGIPAADGT</sequence>
<feature type="transmembrane region" description="Helical" evidence="9">
    <location>
        <begin position="253"/>
        <end position="276"/>
    </location>
</feature>
<reference evidence="10 11" key="1">
    <citation type="submission" date="2015-05" db="EMBL/GenBank/DDBJ databases">
        <title>Draft genome sequence of the bacterium Gordonia jacobaea a new member of the Gordonia genus.</title>
        <authorList>
            <person name="Jimenez-Galisteo G."/>
            <person name="Dominguez A."/>
            <person name="Munoz E."/>
            <person name="Vinas M."/>
        </authorList>
    </citation>
    <scope>NUCLEOTIDE SEQUENCE [LARGE SCALE GENOMIC DNA]</scope>
    <source>
        <strain evidence="11">mv1</strain>
    </source>
</reference>
<feature type="transmembrane region" description="Helical" evidence="9">
    <location>
        <begin position="223"/>
        <end position="247"/>
    </location>
</feature>
<dbReference type="PANTHER" id="PTHR21716">
    <property type="entry name" value="TRANSMEMBRANE PROTEIN"/>
    <property type="match status" value="1"/>
</dbReference>
<organism evidence="10 11">
    <name type="scientific">Gordonia jacobaea</name>
    <dbReference type="NCBI Taxonomy" id="122202"/>
    <lineage>
        <taxon>Bacteria</taxon>
        <taxon>Bacillati</taxon>
        <taxon>Actinomycetota</taxon>
        <taxon>Actinomycetes</taxon>
        <taxon>Mycobacteriales</taxon>
        <taxon>Gordoniaceae</taxon>
        <taxon>Gordonia</taxon>
    </lineage>
</organism>
<feature type="transmembrane region" description="Helical" evidence="9">
    <location>
        <begin position="81"/>
        <end position="106"/>
    </location>
</feature>
<feature type="transmembrane region" description="Helical" evidence="9">
    <location>
        <begin position="283"/>
        <end position="307"/>
    </location>
</feature>
<keyword evidence="5 9" id="KW-0812">Transmembrane</keyword>
<feature type="transmembrane region" description="Helical" evidence="9">
    <location>
        <begin position="163"/>
        <end position="184"/>
    </location>
</feature>
<comment type="similarity">
    <text evidence="2">Belongs to the autoinducer-2 exporter (AI-2E) (TC 2.A.86) family.</text>
</comment>
<dbReference type="Pfam" id="PF01594">
    <property type="entry name" value="AI-2E_transport"/>
    <property type="match status" value="1"/>
</dbReference>
<keyword evidence="4" id="KW-1003">Cell membrane</keyword>
<evidence type="ECO:0000256" key="5">
    <source>
        <dbReference type="ARBA" id="ARBA00022692"/>
    </source>
</evidence>
<dbReference type="InterPro" id="IPR002549">
    <property type="entry name" value="AI-2E-like"/>
</dbReference>
<evidence type="ECO:0000256" key="4">
    <source>
        <dbReference type="ARBA" id="ARBA00022475"/>
    </source>
</evidence>
<evidence type="ECO:0000256" key="3">
    <source>
        <dbReference type="ARBA" id="ARBA00022448"/>
    </source>
</evidence>
<evidence type="ECO:0000256" key="2">
    <source>
        <dbReference type="ARBA" id="ARBA00009773"/>
    </source>
</evidence>
<gene>
    <name evidence="10" type="ORF">ABW18_09620</name>
</gene>
<comment type="subcellular location">
    <subcellularLocation>
        <location evidence="1">Cell membrane</location>
        <topology evidence="1">Multi-pass membrane protein</topology>
    </subcellularLocation>
</comment>
<feature type="transmembrane region" description="Helical" evidence="9">
    <location>
        <begin position="319"/>
        <end position="345"/>
    </location>
</feature>
<dbReference type="RefSeq" id="WP_049698783.1">
    <property type="nucleotide sequence ID" value="NZ_LDTZ01000016.1"/>
</dbReference>
<keyword evidence="3" id="KW-0813">Transport</keyword>
<feature type="region of interest" description="Disordered" evidence="8">
    <location>
        <begin position="358"/>
        <end position="380"/>
    </location>
</feature>
<evidence type="ECO:0000256" key="9">
    <source>
        <dbReference type="SAM" id="Phobius"/>
    </source>
</evidence>